<dbReference type="Pfam" id="PF06207">
    <property type="entry name" value="DUF1002"/>
    <property type="match status" value="1"/>
</dbReference>
<dbReference type="AlphaFoldDB" id="A0A6L5XUD1"/>
<organism evidence="1 2">
    <name type="scientific">Velocimicrobium porci</name>
    <dbReference type="NCBI Taxonomy" id="2606634"/>
    <lineage>
        <taxon>Bacteria</taxon>
        <taxon>Bacillati</taxon>
        <taxon>Bacillota</taxon>
        <taxon>Clostridia</taxon>
        <taxon>Lachnospirales</taxon>
        <taxon>Lachnospiraceae</taxon>
        <taxon>Velocimicrobium</taxon>
    </lineage>
</organism>
<sequence>MKKIENQKHKKQDKFRVTRNMEERKRRLKKMMKRKMKKNYKKWFVLCMAAMLLVSAMPISAKADGVEGEEKPFLALGADLKASEKATVYQLLGVSETNLANYDVIQVTNADEKKYLGEYMDASVIGSRALSSVLVEKQADGTGITVDTHNITYCTQGMYTNALITAGIKNARVVVAGPFNITGTAALVGAMEAYSVMTGEEISEEAMDTAVNELVLTGEIAENTGDSNKVEELMALVKQNIAEKNLDTPEEIKDAIVEAAKELNFDLSNEQIEQVTKLMGKVSDLDLDVDSMKEQAKKLYDKLADLGVNTDGLGAKISNFFNNIISSVVDFIGSLFN</sequence>
<evidence type="ECO:0000313" key="1">
    <source>
        <dbReference type="EMBL" id="MSS62406.1"/>
    </source>
</evidence>
<protein>
    <submittedName>
        <fullName evidence="1">DUF1002 domain-containing protein</fullName>
    </submittedName>
</protein>
<dbReference type="Proteomes" id="UP000482209">
    <property type="component" value="Unassembled WGS sequence"/>
</dbReference>
<proteinExistence type="predicted"/>
<dbReference type="InterPro" id="IPR009343">
    <property type="entry name" value="DUF1002"/>
</dbReference>
<name>A0A6L5XUD1_9FIRM</name>
<reference evidence="1 2" key="1">
    <citation type="submission" date="2019-08" db="EMBL/GenBank/DDBJ databases">
        <title>In-depth cultivation of the pig gut microbiome towards novel bacterial diversity and tailored functional studies.</title>
        <authorList>
            <person name="Wylensek D."/>
            <person name="Hitch T.C.A."/>
            <person name="Clavel T."/>
        </authorList>
    </citation>
    <scope>NUCLEOTIDE SEQUENCE [LARGE SCALE GENOMIC DNA]</scope>
    <source>
        <strain evidence="1 2">WCA-693-APC-MOT-I</strain>
    </source>
</reference>
<dbReference type="EMBL" id="VUMT01000001">
    <property type="protein sequence ID" value="MSS62406.1"/>
    <property type="molecule type" value="Genomic_DNA"/>
</dbReference>
<gene>
    <name evidence="1" type="ORF">FYJ58_00675</name>
</gene>
<comment type="caution">
    <text evidence="1">The sequence shown here is derived from an EMBL/GenBank/DDBJ whole genome shotgun (WGS) entry which is preliminary data.</text>
</comment>
<accession>A0A6L5XUD1</accession>
<evidence type="ECO:0000313" key="2">
    <source>
        <dbReference type="Proteomes" id="UP000482209"/>
    </source>
</evidence>
<keyword evidence="2" id="KW-1185">Reference proteome</keyword>